<dbReference type="EMBL" id="DS989842">
    <property type="protein sequence ID" value="EDX78251.1"/>
    <property type="molecule type" value="Genomic_DNA"/>
</dbReference>
<dbReference type="HOGENOM" id="CLU_074091_0_0_3"/>
<reference evidence="1" key="1">
    <citation type="submission" date="2008-07" db="EMBL/GenBank/DDBJ databases">
        <authorList>
            <person name="Tandeau de Marsac N."/>
            <person name="Ferriera S."/>
            <person name="Johnson J."/>
            <person name="Kravitz S."/>
            <person name="Beeson K."/>
            <person name="Sutton G."/>
            <person name="Rogers Y.-H."/>
            <person name="Friedman R."/>
            <person name="Frazier M."/>
            <person name="Venter J.C."/>
        </authorList>
    </citation>
    <scope>NUCLEOTIDE SEQUENCE [LARGE SCALE GENOMIC DNA]</scope>
    <source>
        <strain evidence="1">PCC 7420</strain>
    </source>
</reference>
<dbReference type="eggNOG" id="ENOG502ZAM6">
    <property type="taxonomic scope" value="Bacteria"/>
</dbReference>
<evidence type="ECO:0000313" key="1">
    <source>
        <dbReference type="EMBL" id="EDX78251.1"/>
    </source>
</evidence>
<accession>B4VJJ7</accession>
<evidence type="ECO:0000313" key="2">
    <source>
        <dbReference type="Proteomes" id="UP000003835"/>
    </source>
</evidence>
<keyword evidence="2" id="KW-1185">Reference proteome</keyword>
<gene>
    <name evidence="1" type="ORF">MC7420_7989</name>
</gene>
<protein>
    <submittedName>
        <fullName evidence="1">Uncharacterized protein</fullName>
    </submittedName>
</protein>
<proteinExistence type="predicted"/>
<dbReference type="Proteomes" id="UP000003835">
    <property type="component" value="Unassembled WGS sequence"/>
</dbReference>
<name>B4VJJ7_9CYAN</name>
<dbReference type="RefSeq" id="WP_006098685.1">
    <property type="nucleotide sequence ID" value="NZ_DS989842.1"/>
</dbReference>
<dbReference type="AlphaFoldDB" id="B4VJJ7"/>
<dbReference type="OrthoDB" id="452682at2"/>
<organism evidence="1 2">
    <name type="scientific">Coleofasciculus chthonoplastes PCC 7420</name>
    <dbReference type="NCBI Taxonomy" id="118168"/>
    <lineage>
        <taxon>Bacteria</taxon>
        <taxon>Bacillati</taxon>
        <taxon>Cyanobacteriota</taxon>
        <taxon>Cyanophyceae</taxon>
        <taxon>Coleofasciculales</taxon>
        <taxon>Coleofasciculaceae</taxon>
        <taxon>Coleofasciculus</taxon>
    </lineage>
</organism>
<sequence length="304" mass="32835">MQTLNTLALTVILGVTLTVTSFAKPVQAQPWRPVRGSILFGISGMALLEQQEDSTSFLIVHDNKGVGEGRLAMIRITGEQAPEYSPINWSKQPLPVDLEALTAVPGQSEPTFMALTSSGTVYHFRLNGNSQNVSVVNVFNLPNLPEGTNLEGFALQKIEDKLLAVWAHRGNNEEPGVLYWGFLDLKTNEITPQGSAPLTVPFPVDNVRHISDLKVDSAGIVYITSASDKGNDGPFQSAVYVAGGLSLQDNLIVFRQNQALVPIYRLNYHKVEAIELVPGTAGGIILGTDDENMGSSVLGFDGMF</sequence>